<dbReference type="EMBL" id="CP039690">
    <property type="protein sequence ID" value="QCI65163.1"/>
    <property type="molecule type" value="Genomic_DNA"/>
</dbReference>
<evidence type="ECO:0000259" key="6">
    <source>
        <dbReference type="Pfam" id="PF00108"/>
    </source>
</evidence>
<dbReference type="CDD" id="cd00751">
    <property type="entry name" value="thiolase"/>
    <property type="match status" value="1"/>
</dbReference>
<dbReference type="OrthoDB" id="9764638at2"/>
<dbReference type="GO" id="GO:0003988">
    <property type="term" value="F:acetyl-CoA C-acyltransferase activity"/>
    <property type="evidence" value="ECO:0007669"/>
    <property type="project" value="UniProtKB-ARBA"/>
</dbReference>
<dbReference type="Pfam" id="PF00108">
    <property type="entry name" value="Thiolase_N"/>
    <property type="match status" value="1"/>
</dbReference>
<feature type="domain" description="Thiolase N-terminal" evidence="6">
    <location>
        <begin position="13"/>
        <end position="278"/>
    </location>
</feature>
<dbReference type="AlphaFoldDB" id="A0A4D7B2B3"/>
<keyword evidence="2 5" id="KW-0808">Transferase</keyword>
<dbReference type="Pfam" id="PF02803">
    <property type="entry name" value="Thiolase_C"/>
    <property type="match status" value="1"/>
</dbReference>
<dbReference type="PANTHER" id="PTHR18919:SF107">
    <property type="entry name" value="ACETYL-COA ACETYLTRANSFERASE, CYTOSOLIC"/>
    <property type="match status" value="1"/>
</dbReference>
<evidence type="ECO:0000256" key="1">
    <source>
        <dbReference type="ARBA" id="ARBA00010982"/>
    </source>
</evidence>
<dbReference type="NCBIfam" id="TIGR01930">
    <property type="entry name" value="AcCoA-C-Actrans"/>
    <property type="match status" value="1"/>
</dbReference>
<dbReference type="PROSITE" id="PS00737">
    <property type="entry name" value="THIOLASE_2"/>
    <property type="match status" value="1"/>
</dbReference>
<dbReference type="InterPro" id="IPR016039">
    <property type="entry name" value="Thiolase-like"/>
</dbReference>
<feature type="active site" description="Proton acceptor" evidence="4">
    <location>
        <position position="396"/>
    </location>
</feature>
<dbReference type="RefSeq" id="WP_136960611.1">
    <property type="nucleotide sequence ID" value="NZ_CP039690.1"/>
</dbReference>
<evidence type="ECO:0000256" key="3">
    <source>
        <dbReference type="ARBA" id="ARBA00023315"/>
    </source>
</evidence>
<keyword evidence="9" id="KW-1185">Reference proteome</keyword>
<dbReference type="Gene3D" id="3.40.47.10">
    <property type="match status" value="1"/>
</dbReference>
<evidence type="ECO:0000259" key="7">
    <source>
        <dbReference type="Pfam" id="PF02803"/>
    </source>
</evidence>
<gene>
    <name evidence="8" type="ORF">E8M01_13650</name>
</gene>
<protein>
    <submittedName>
        <fullName evidence="8">Thiolase family protein</fullName>
    </submittedName>
</protein>
<feature type="active site" description="Proton acceptor" evidence="4">
    <location>
        <position position="366"/>
    </location>
</feature>
<dbReference type="InterPro" id="IPR020617">
    <property type="entry name" value="Thiolase_C"/>
</dbReference>
<dbReference type="InterPro" id="IPR020613">
    <property type="entry name" value="Thiolase_CS"/>
</dbReference>
<dbReference type="PIRSF" id="PIRSF000429">
    <property type="entry name" value="Ac-CoA_Ac_transf"/>
    <property type="match status" value="1"/>
</dbReference>
<sequence>MSPKPLVSSWSEVVLVDGLRTPFVDYNGALGLVSPIDLGIKVGREVLKRTGIEAGDVGTVICGSMAQASYDAYMLPRHVGLYSGAPIEVPAHLVQRVCGTGVEVLSQAADAVALGRAEVALCVGAESMSRNPVAAYTHRGGFRMGQVEFKDFLWEALLDPAANVTMGGTAENLARRYQITRDEVDAYAARSFARAVAAQERGFLAGEIVAVTDETFERDGLAPRGIHLKKGAHVALDSHIRPSSVEALGKIRPAFGGVQTGGNSSAVVDGAAAAIVASTGYARDRGLKPLARILVAAAVGVPPEIMGIGPVPAIRAVAAKAGIRVEDIDRIEINEAFGAQAMACARELGLDEARLNVNGGAIAIGHPLGATGIRLAVTVARELRETGLRYGVASACIGGGQGIAMLVENPAARGVS</sequence>
<dbReference type="InterPro" id="IPR020610">
    <property type="entry name" value="Thiolase_AS"/>
</dbReference>
<dbReference type="Proteomes" id="UP000298781">
    <property type="component" value="Chromosome"/>
</dbReference>
<comment type="similarity">
    <text evidence="1 5">Belongs to the thiolase-like superfamily. Thiolase family.</text>
</comment>
<dbReference type="PROSITE" id="PS00099">
    <property type="entry name" value="THIOLASE_3"/>
    <property type="match status" value="1"/>
</dbReference>
<keyword evidence="3 5" id="KW-0012">Acyltransferase</keyword>
<feature type="domain" description="Thiolase C-terminal" evidence="7">
    <location>
        <begin position="287"/>
        <end position="408"/>
    </location>
</feature>
<name>A0A4D7B2B3_9HYPH</name>
<dbReference type="PANTHER" id="PTHR18919">
    <property type="entry name" value="ACETYL-COA C-ACYLTRANSFERASE"/>
    <property type="match status" value="1"/>
</dbReference>
<feature type="active site" description="Acyl-thioester intermediate" evidence="4">
    <location>
        <position position="98"/>
    </location>
</feature>
<dbReference type="InterPro" id="IPR020616">
    <property type="entry name" value="Thiolase_N"/>
</dbReference>
<proteinExistence type="inferred from homology"/>
<dbReference type="InterPro" id="IPR002155">
    <property type="entry name" value="Thiolase"/>
</dbReference>
<dbReference type="SUPFAM" id="SSF53901">
    <property type="entry name" value="Thiolase-like"/>
    <property type="match status" value="2"/>
</dbReference>
<dbReference type="KEGG" id="pstg:E8M01_13650"/>
<reference evidence="8 9" key="1">
    <citation type="submission" date="2019-04" db="EMBL/GenBank/DDBJ databases">
        <title>Phreatobacter aquaticus sp. nov.</title>
        <authorList>
            <person name="Choi A."/>
        </authorList>
    </citation>
    <scope>NUCLEOTIDE SEQUENCE [LARGE SCALE GENOMIC DNA]</scope>
    <source>
        <strain evidence="8 9">KCTC 52518</strain>
    </source>
</reference>
<evidence type="ECO:0000256" key="5">
    <source>
        <dbReference type="RuleBase" id="RU003557"/>
    </source>
</evidence>
<evidence type="ECO:0000313" key="8">
    <source>
        <dbReference type="EMBL" id="QCI65163.1"/>
    </source>
</evidence>
<evidence type="ECO:0000256" key="2">
    <source>
        <dbReference type="ARBA" id="ARBA00022679"/>
    </source>
</evidence>
<evidence type="ECO:0000313" key="9">
    <source>
        <dbReference type="Proteomes" id="UP000298781"/>
    </source>
</evidence>
<organism evidence="8 9">
    <name type="scientific">Phreatobacter stygius</name>
    <dbReference type="NCBI Taxonomy" id="1940610"/>
    <lineage>
        <taxon>Bacteria</taxon>
        <taxon>Pseudomonadati</taxon>
        <taxon>Pseudomonadota</taxon>
        <taxon>Alphaproteobacteria</taxon>
        <taxon>Hyphomicrobiales</taxon>
        <taxon>Phreatobacteraceae</taxon>
        <taxon>Phreatobacter</taxon>
    </lineage>
</organism>
<evidence type="ECO:0000256" key="4">
    <source>
        <dbReference type="PIRSR" id="PIRSR000429-1"/>
    </source>
</evidence>
<accession>A0A4D7B2B3</accession>